<comment type="function">
    <text evidence="5">The H protein shuttles the methylamine group of glycine from the P protein to the T protein.</text>
</comment>
<dbReference type="Gene3D" id="2.40.50.100">
    <property type="match status" value="1"/>
</dbReference>
<dbReference type="InterPro" id="IPR002930">
    <property type="entry name" value="GCV_H"/>
</dbReference>
<dbReference type="PROSITE" id="PS50968">
    <property type="entry name" value="BIOTINYL_LIPOYL"/>
    <property type="match status" value="1"/>
</dbReference>
<dbReference type="InterPro" id="IPR017453">
    <property type="entry name" value="GCV_H_sub"/>
</dbReference>
<comment type="subunit">
    <text evidence="5">The glycine cleavage system is composed of four proteins: P, T, L and H.</text>
</comment>
<dbReference type="InterPro" id="IPR011053">
    <property type="entry name" value="Single_hybrid_motif"/>
</dbReference>
<reference evidence="7 8" key="1">
    <citation type="submission" date="2024-10" db="EMBL/GenBank/DDBJ databases">
        <title>Updated reference genomes for cyclostephanoid diatoms.</title>
        <authorList>
            <person name="Roberts W.R."/>
            <person name="Alverson A.J."/>
        </authorList>
    </citation>
    <scope>NUCLEOTIDE SEQUENCE [LARGE SCALE GENOMIC DNA]</scope>
    <source>
        <strain evidence="7 8">AJA276-08</strain>
    </source>
</reference>
<comment type="cofactor">
    <cofactor evidence="5">
        <name>(R)-lipoate</name>
        <dbReference type="ChEBI" id="CHEBI:83088"/>
    </cofactor>
    <text evidence="5">Binds 1 lipoyl cofactor covalently.</text>
</comment>
<dbReference type="GO" id="GO:0005739">
    <property type="term" value="C:mitochondrion"/>
    <property type="evidence" value="ECO:0007669"/>
    <property type="project" value="UniProtKB-SubCell"/>
</dbReference>
<accession>A0ABD3QGX8</accession>
<dbReference type="PROSITE" id="PS00189">
    <property type="entry name" value="LIPOYL"/>
    <property type="match status" value="1"/>
</dbReference>
<feature type="domain" description="Lipoyl-binding" evidence="6">
    <location>
        <begin position="71"/>
        <end position="153"/>
    </location>
</feature>
<protein>
    <recommendedName>
        <fullName evidence="5">Glycine cleavage system H protein</fullName>
    </recommendedName>
</protein>
<comment type="caution">
    <text evidence="7">The sequence shown here is derived from an EMBL/GenBank/DDBJ whole genome shotgun (WGS) entry which is preliminary data.</text>
</comment>
<evidence type="ECO:0000256" key="5">
    <source>
        <dbReference type="RuleBase" id="RU364055"/>
    </source>
</evidence>
<evidence type="ECO:0000256" key="3">
    <source>
        <dbReference type="ARBA" id="ARBA00022946"/>
    </source>
</evidence>
<dbReference type="Proteomes" id="UP001530315">
    <property type="component" value="Unassembled WGS sequence"/>
</dbReference>
<proteinExistence type="inferred from homology"/>
<evidence type="ECO:0000256" key="1">
    <source>
        <dbReference type="ARBA" id="ARBA00009249"/>
    </source>
</evidence>
<dbReference type="GO" id="GO:0019464">
    <property type="term" value="P:glycine decarboxylation via glycine cleavage system"/>
    <property type="evidence" value="ECO:0007669"/>
    <property type="project" value="UniProtKB-UniRule"/>
</dbReference>
<feature type="modified residue" description="N6-lipoyllysine" evidence="4">
    <location>
        <position position="112"/>
    </location>
</feature>
<dbReference type="CDD" id="cd06848">
    <property type="entry name" value="GCS_H"/>
    <property type="match status" value="1"/>
</dbReference>
<gene>
    <name evidence="7" type="ORF">ACHAW5_004308</name>
</gene>
<evidence type="ECO:0000256" key="2">
    <source>
        <dbReference type="ARBA" id="ARBA00022823"/>
    </source>
</evidence>
<comment type="similarity">
    <text evidence="1 5">Belongs to the GcvH family.</text>
</comment>
<keyword evidence="8" id="KW-1185">Reference proteome</keyword>
<dbReference type="PANTHER" id="PTHR11715:SF3">
    <property type="entry name" value="GLYCINE CLEAVAGE SYSTEM H PROTEIN-RELATED"/>
    <property type="match status" value="1"/>
</dbReference>
<evidence type="ECO:0000313" key="7">
    <source>
        <dbReference type="EMBL" id="KAL3799659.1"/>
    </source>
</evidence>
<keyword evidence="5" id="KW-0496">Mitochondrion</keyword>
<dbReference type="EMBL" id="JALLAZ020000241">
    <property type="protein sequence ID" value="KAL3799659.1"/>
    <property type="molecule type" value="Genomic_DNA"/>
</dbReference>
<comment type="subcellular location">
    <subcellularLocation>
        <location evidence="5">Mitochondrion</location>
    </subcellularLocation>
</comment>
<dbReference type="NCBIfam" id="NF002270">
    <property type="entry name" value="PRK01202.1"/>
    <property type="match status" value="1"/>
</dbReference>
<evidence type="ECO:0000259" key="6">
    <source>
        <dbReference type="PROSITE" id="PS50968"/>
    </source>
</evidence>
<dbReference type="Pfam" id="PF01597">
    <property type="entry name" value="GCV_H"/>
    <property type="match status" value="1"/>
</dbReference>
<evidence type="ECO:0000256" key="4">
    <source>
        <dbReference type="PIRSR" id="PIRSR617453-50"/>
    </source>
</evidence>
<dbReference type="AlphaFoldDB" id="A0ABD3QGX8"/>
<keyword evidence="2 4" id="KW-0450">Lipoyl</keyword>
<sequence length="183" mass="19641">MASSAKVVFSNAVIGRSVARSLPRSYSSRSTTINKDNHRRVVVASFSRGVQRWMTTYYTPAHEYCKVEGKVATVGITDFAQSALGDIVFVDLPSVDDVFVAGDSIGSVESVKAASDVYAPVGGRVLEVNGTLSDEPGLVNTDSEGGAWFVKLEMGNDDAAAAGELDKLMSEEEYRVHCEKEAH</sequence>
<organism evidence="7 8">
    <name type="scientific">Stephanodiscus triporus</name>
    <dbReference type="NCBI Taxonomy" id="2934178"/>
    <lineage>
        <taxon>Eukaryota</taxon>
        <taxon>Sar</taxon>
        <taxon>Stramenopiles</taxon>
        <taxon>Ochrophyta</taxon>
        <taxon>Bacillariophyta</taxon>
        <taxon>Coscinodiscophyceae</taxon>
        <taxon>Thalassiosirophycidae</taxon>
        <taxon>Stephanodiscales</taxon>
        <taxon>Stephanodiscaceae</taxon>
        <taxon>Stephanodiscus</taxon>
    </lineage>
</organism>
<dbReference type="InterPro" id="IPR033753">
    <property type="entry name" value="GCV_H/Fam206"/>
</dbReference>
<keyword evidence="3 5" id="KW-0809">Transit peptide</keyword>
<dbReference type="GO" id="GO:0005960">
    <property type="term" value="C:glycine cleavage complex"/>
    <property type="evidence" value="ECO:0007669"/>
    <property type="project" value="UniProtKB-UniRule"/>
</dbReference>
<name>A0ABD3QGX8_9STRA</name>
<evidence type="ECO:0000313" key="8">
    <source>
        <dbReference type="Proteomes" id="UP001530315"/>
    </source>
</evidence>
<dbReference type="InterPro" id="IPR000089">
    <property type="entry name" value="Biotin_lipoyl"/>
</dbReference>
<dbReference type="HAMAP" id="MF_00272">
    <property type="entry name" value="GcvH"/>
    <property type="match status" value="1"/>
</dbReference>
<dbReference type="InterPro" id="IPR003016">
    <property type="entry name" value="2-oxoA_DH_lipoyl-BS"/>
</dbReference>
<dbReference type="SUPFAM" id="SSF51230">
    <property type="entry name" value="Single hybrid motif"/>
    <property type="match status" value="1"/>
</dbReference>
<dbReference type="NCBIfam" id="TIGR00527">
    <property type="entry name" value="gcvH"/>
    <property type="match status" value="1"/>
</dbReference>
<dbReference type="PANTHER" id="PTHR11715">
    <property type="entry name" value="GLYCINE CLEAVAGE SYSTEM H PROTEIN"/>
    <property type="match status" value="1"/>
</dbReference>